<dbReference type="InterPro" id="IPR003960">
    <property type="entry name" value="ATPase_AAA_CS"/>
</dbReference>
<keyword evidence="7" id="KW-0067">ATP-binding</keyword>
<dbReference type="InterPro" id="IPR027417">
    <property type="entry name" value="P-loop_NTPase"/>
</dbReference>
<dbReference type="GO" id="GO:0005524">
    <property type="term" value="F:ATP binding"/>
    <property type="evidence" value="ECO:0007669"/>
    <property type="project" value="UniProtKB-KW"/>
</dbReference>
<proteinExistence type="inferred from homology"/>
<dbReference type="Pfam" id="PF24933">
    <property type="entry name" value="DUF7751"/>
    <property type="match status" value="1"/>
</dbReference>
<accession>A0A8J5GDB2</accession>
<dbReference type="GO" id="GO:0034045">
    <property type="term" value="C:phagophore assembly site membrane"/>
    <property type="evidence" value="ECO:0007669"/>
    <property type="project" value="UniProtKB-SubCell"/>
</dbReference>
<dbReference type="InterPro" id="IPR036322">
    <property type="entry name" value="WD40_repeat_dom_sf"/>
</dbReference>
<feature type="compositionally biased region" description="Basic and acidic residues" evidence="10">
    <location>
        <begin position="429"/>
        <end position="439"/>
    </location>
</feature>
<sequence>MASVSIPPPSPIASDASASTSDPVTSPGSSSPAPPPVDYPNPFSPPHIDPEEEEEEEEEANIGDPPKLDESFEDVASQPTSDSSLDASSTTPTLQPVPATTSSSPPRVAENDAALALSLLHLSFNQDHGCFAVGTDRGFRIYNCDPFREIFRRDFDGRGIGVVEMLFRCNILALVGGGPNPNYPPNKVMIWDDHQSRCIGELSFRSEVRAVRLRRDKIIVVLDNKIFVYNFADLKLIHQIETVPNPKGLCAVSQQQGSLVLVCPGGQKGQDGRLIATASSKGTLVRIFSTVDGTLIQEVRRGADRAEIYSLAFSSDMQWLAVSSDKGTVHVFSLKVNLGLTANDKPRPASDPNSPTQSSHLSFMKGVLPKYFHSEWSVAQFRLHENTHYIVAFGHQKNTVIILGMDGSFFRCQFDPAAGGEMKQLGEGLREAEMVETRRSSASAATKRCPSSSAAKRYPSPSSSSSSAAPPSAKRSKVDAKALPPREKEQVNHEEPVLSGREDGIIADASSPDEALRVDMEVENPIELPVQGHVECASQLDLLTKHAEEGGAPRGVAWGKLVSQFAQNPSHSICSNLFTVGNSKTCDLQLLDPTVGTTLCVLKQIKRGGASITLLETVGAKGVIQVNGKTVEQKSIILIGGDEQLPKEKPNTPSIHTLHSSSEIKDASKKGLKFQNRTGDHSTAAVVSMLASWSTLKKDLSVDPPSATIGDSFALLLTGVAGLQASMLGCIGKLSSVKEGAAREGRGDQGRGSDVEEEGIHCLSLEKDGYFILILRGGRFPSGSWGWFCDVDQKDFEFPVSSSSNRSQALKDCLKQAIIEPNDLDVSFDNFPYYLSETTKRPLLACASVHLKHKGFLKYTNEISSLSQRILLSGPLGSEIYQETLVKALAKEFGARVLIVDCLTLFGALFRGSSSNAESFKEAMKLDKASLLDKQHAGLSACLQHKRPVSSVEADIMEASAFDHGSLSKQDALASSLKFYPYKKGDRVKYVGPSQSSEVPQGPRGPNYGYRGKVLLVFEENLSAKVGVRFDKHIPEGNDLGGLCEEHHGFFCVADALRLDISSREDSGRSAINELFEVISEECQRGPLIVFLKDIDKSVAGGVDSYVTMKVRMDSLSPGVLIVCSNTQVDSRKEKSHPGGLLFTKFGGNQTTLFDFALPDCQRLHERSKENSKTVKQLTKLFPNRIIIQPPQDEGKVLEWKKILDNDVETLKAKSNIQSIRSPIILCMIVMKTEDQKVPQNDMKFLNRIGFECNELDQICIKDQTLSSESVDRIIGFALSHHLNNNTFEASPKKTKLVLSSESVQYGLSVLQNLQNIICMSLLADAIYQAKCLYSFTLLIYTDEIFDEDVVTENEFEKRLLADVIPPNDIGVTFDDIGALENVKDTLKELGILLFGPPGTGKTMLAKAVATEAGANFINVSMSSISSKWFGEGEKYVKAVFSLASKIAPSVVFVDEVDSMLGRRENPGEHEAMRKMKNEFMVNWDGLRTKDKERVLVLAATNRPFDLDEAVIRRLPRRLMVNLPDCHNREKILKVILAREDLAPDTNMEVLASMTDGYSGSDLKNLCVAAAHRPIREILEKERKEKDVALAEGRPLPVLHSSDDVRALRMDDFRHAHEQVCASVSSESSNMSELLQWNELYGEGGFYAMAVVRKVCQVAIRIVTTYRAVSTQVEKYELRHAVGRQSSTEQSLPRTSKMEVPPGGYVAGRVELERLVEVCETLNNDFRRMALPFPMADCRRQRPNGDDLVACQSDLRDIELEDLRR</sequence>
<gene>
    <name evidence="12" type="ORF">ZIOFF_037479</name>
</gene>
<feature type="compositionally biased region" description="Basic and acidic residues" evidence="10">
    <location>
        <begin position="476"/>
        <end position="504"/>
    </location>
</feature>
<feature type="compositionally biased region" description="Pro residues" evidence="10">
    <location>
        <begin position="32"/>
        <end position="47"/>
    </location>
</feature>
<dbReference type="InterPro" id="IPR015943">
    <property type="entry name" value="WD40/YVTN_repeat-like_dom_sf"/>
</dbReference>
<dbReference type="SUPFAM" id="SSF50978">
    <property type="entry name" value="WD40 repeat-like"/>
    <property type="match status" value="1"/>
</dbReference>
<keyword evidence="5" id="KW-0547">Nucleotide-binding</keyword>
<keyword evidence="4" id="KW-0677">Repeat</keyword>
<evidence type="ECO:0000256" key="6">
    <source>
        <dbReference type="ARBA" id="ARBA00022787"/>
    </source>
</evidence>
<dbReference type="Pfam" id="PF00004">
    <property type="entry name" value="AAA"/>
    <property type="match status" value="1"/>
</dbReference>
<dbReference type="PANTHER" id="PTHR45644:SF73">
    <property type="entry name" value="AAA-TYPE ATPASE FAMILY PROTEIN"/>
    <property type="match status" value="1"/>
</dbReference>
<dbReference type="GO" id="GO:0016887">
    <property type="term" value="F:ATP hydrolysis activity"/>
    <property type="evidence" value="ECO:0007669"/>
    <property type="project" value="InterPro"/>
</dbReference>
<evidence type="ECO:0000256" key="1">
    <source>
        <dbReference type="ARBA" id="ARBA00004572"/>
    </source>
</evidence>
<feature type="compositionally biased region" description="Low complexity" evidence="10">
    <location>
        <begin position="450"/>
        <end position="473"/>
    </location>
</feature>
<feature type="compositionally biased region" description="Low complexity" evidence="10">
    <location>
        <begin position="12"/>
        <end position="31"/>
    </location>
</feature>
<dbReference type="InterPro" id="IPR051701">
    <property type="entry name" value="Mito_OM_Translocase_MSP1"/>
</dbReference>
<dbReference type="PROSITE" id="PS00674">
    <property type="entry name" value="AAA"/>
    <property type="match status" value="1"/>
</dbReference>
<feature type="compositionally biased region" description="Acidic residues" evidence="10">
    <location>
        <begin position="50"/>
        <end position="61"/>
    </location>
</feature>
<dbReference type="Pfam" id="PF21032">
    <property type="entry name" value="PROPPIN"/>
    <property type="match status" value="2"/>
</dbReference>
<dbReference type="EMBL" id="JACMSC010000010">
    <property type="protein sequence ID" value="KAG6505131.1"/>
    <property type="molecule type" value="Genomic_DNA"/>
</dbReference>
<dbReference type="InterPro" id="IPR048720">
    <property type="entry name" value="PROPPIN"/>
</dbReference>
<reference evidence="12 13" key="1">
    <citation type="submission" date="2020-08" db="EMBL/GenBank/DDBJ databases">
        <title>Plant Genome Project.</title>
        <authorList>
            <person name="Zhang R.-G."/>
        </authorList>
    </citation>
    <scope>NUCLEOTIDE SEQUENCE [LARGE SCALE GENOMIC DNA]</scope>
    <source>
        <tissue evidence="12">Rhizome</tissue>
    </source>
</reference>
<keyword evidence="6" id="KW-0472">Membrane</keyword>
<feature type="compositionally biased region" description="Low complexity" evidence="10">
    <location>
        <begin position="77"/>
        <end position="94"/>
    </location>
</feature>
<dbReference type="Gene3D" id="3.40.50.300">
    <property type="entry name" value="P-loop containing nucleotide triphosphate hydrolases"/>
    <property type="match status" value="1"/>
</dbReference>
<dbReference type="InterPro" id="IPR056653">
    <property type="entry name" value="DUF7751"/>
</dbReference>
<feature type="domain" description="AAA+ ATPase" evidence="11">
    <location>
        <begin position="1388"/>
        <end position="1525"/>
    </location>
</feature>
<evidence type="ECO:0000313" key="13">
    <source>
        <dbReference type="Proteomes" id="UP000734854"/>
    </source>
</evidence>
<evidence type="ECO:0000256" key="2">
    <source>
        <dbReference type="ARBA" id="ARBA00004623"/>
    </source>
</evidence>
<dbReference type="SMART" id="SM00320">
    <property type="entry name" value="WD40"/>
    <property type="match status" value="3"/>
</dbReference>
<evidence type="ECO:0000256" key="5">
    <source>
        <dbReference type="ARBA" id="ARBA00022741"/>
    </source>
</evidence>
<comment type="caution">
    <text evidence="12">The sequence shown here is derived from an EMBL/GenBank/DDBJ whole genome shotgun (WGS) entry which is preliminary data.</text>
</comment>
<dbReference type="Gene3D" id="1.10.8.60">
    <property type="match status" value="1"/>
</dbReference>
<dbReference type="InterPro" id="IPR003593">
    <property type="entry name" value="AAA+_ATPase"/>
</dbReference>
<keyword evidence="8" id="KW-0496">Mitochondrion</keyword>
<dbReference type="InterPro" id="IPR001680">
    <property type="entry name" value="WD40_rpt"/>
</dbReference>
<feature type="region of interest" description="Disordered" evidence="10">
    <location>
        <begin position="1"/>
        <end position="107"/>
    </location>
</feature>
<comment type="similarity">
    <text evidence="9">Belongs to the WD repeat PROPPIN family.</text>
</comment>
<evidence type="ECO:0000256" key="9">
    <source>
        <dbReference type="ARBA" id="ARBA00025740"/>
    </source>
</evidence>
<evidence type="ECO:0000256" key="3">
    <source>
        <dbReference type="ARBA" id="ARBA00022574"/>
    </source>
</evidence>
<evidence type="ECO:0000256" key="7">
    <source>
        <dbReference type="ARBA" id="ARBA00022840"/>
    </source>
</evidence>
<dbReference type="SMART" id="SM00382">
    <property type="entry name" value="AAA"/>
    <property type="match status" value="1"/>
</dbReference>
<comment type="subcellular location">
    <subcellularLocation>
        <location evidence="1">Mitochondrion outer membrane</location>
        <topology evidence="1">Single-pass membrane protein</topology>
    </subcellularLocation>
    <subcellularLocation>
        <location evidence="2">Preautophagosomal structure membrane</location>
        <topology evidence="2">Peripheral membrane protein</topology>
    </subcellularLocation>
</comment>
<feature type="compositionally biased region" description="Pro residues" evidence="10">
    <location>
        <begin position="1"/>
        <end position="11"/>
    </location>
</feature>
<evidence type="ECO:0000256" key="8">
    <source>
        <dbReference type="ARBA" id="ARBA00023128"/>
    </source>
</evidence>
<evidence type="ECO:0000256" key="4">
    <source>
        <dbReference type="ARBA" id="ARBA00022737"/>
    </source>
</evidence>
<dbReference type="Gene3D" id="2.130.10.10">
    <property type="entry name" value="YVTN repeat-like/Quinoprotein amine dehydrogenase"/>
    <property type="match status" value="1"/>
</dbReference>
<dbReference type="Proteomes" id="UP000734854">
    <property type="component" value="Unassembled WGS sequence"/>
</dbReference>
<feature type="region of interest" description="Disordered" evidence="10">
    <location>
        <begin position="429"/>
        <end position="507"/>
    </location>
</feature>
<keyword evidence="3" id="KW-0853">WD repeat</keyword>
<evidence type="ECO:0000256" key="10">
    <source>
        <dbReference type="SAM" id="MobiDB-lite"/>
    </source>
</evidence>
<dbReference type="Pfam" id="PF17862">
    <property type="entry name" value="AAA_lid_3"/>
    <property type="match status" value="1"/>
</dbReference>
<dbReference type="InterPro" id="IPR041569">
    <property type="entry name" value="AAA_lid_3"/>
</dbReference>
<keyword evidence="6" id="KW-1000">Mitochondrion outer membrane</keyword>
<keyword evidence="13" id="KW-1185">Reference proteome</keyword>
<organism evidence="12 13">
    <name type="scientific">Zingiber officinale</name>
    <name type="common">Ginger</name>
    <name type="synonym">Amomum zingiber</name>
    <dbReference type="NCBI Taxonomy" id="94328"/>
    <lineage>
        <taxon>Eukaryota</taxon>
        <taxon>Viridiplantae</taxon>
        <taxon>Streptophyta</taxon>
        <taxon>Embryophyta</taxon>
        <taxon>Tracheophyta</taxon>
        <taxon>Spermatophyta</taxon>
        <taxon>Magnoliopsida</taxon>
        <taxon>Liliopsida</taxon>
        <taxon>Zingiberales</taxon>
        <taxon>Zingiberaceae</taxon>
        <taxon>Zingiber</taxon>
    </lineage>
</organism>
<dbReference type="SUPFAM" id="SSF52540">
    <property type="entry name" value="P-loop containing nucleoside triphosphate hydrolases"/>
    <property type="match status" value="1"/>
</dbReference>
<dbReference type="PANTHER" id="PTHR45644">
    <property type="entry name" value="AAA ATPASE, PUTATIVE (AFU_ORTHOLOGUE AFUA_2G12920)-RELATED-RELATED"/>
    <property type="match status" value="1"/>
</dbReference>
<evidence type="ECO:0000259" key="11">
    <source>
        <dbReference type="SMART" id="SM00382"/>
    </source>
</evidence>
<protein>
    <recommendedName>
        <fullName evidence="11">AAA+ ATPase domain-containing protein</fullName>
    </recommendedName>
</protein>
<dbReference type="GO" id="GO:0005741">
    <property type="term" value="C:mitochondrial outer membrane"/>
    <property type="evidence" value="ECO:0007669"/>
    <property type="project" value="UniProtKB-SubCell"/>
</dbReference>
<name>A0A8J5GDB2_ZINOF</name>
<evidence type="ECO:0000313" key="12">
    <source>
        <dbReference type="EMBL" id="KAG6505131.1"/>
    </source>
</evidence>
<dbReference type="InterPro" id="IPR003959">
    <property type="entry name" value="ATPase_AAA_core"/>
</dbReference>